<dbReference type="STRING" id="871968.DESME_03090"/>
<dbReference type="KEGG" id="dmt:DESME_03090"/>
<feature type="domain" description="CinA C-terminal" evidence="1">
    <location>
        <begin position="3"/>
        <end position="153"/>
    </location>
</feature>
<evidence type="ECO:0000313" key="3">
    <source>
        <dbReference type="Proteomes" id="UP000010847"/>
    </source>
</evidence>
<accession>W0EAR2</accession>
<gene>
    <name evidence="2" type="ORF">DESME_03090</name>
</gene>
<dbReference type="AlphaFoldDB" id="W0EAR2"/>
<dbReference type="NCBIfam" id="TIGR00199">
    <property type="entry name" value="PncC_domain"/>
    <property type="match status" value="1"/>
</dbReference>
<dbReference type="SUPFAM" id="SSF142433">
    <property type="entry name" value="CinA-like"/>
    <property type="match status" value="1"/>
</dbReference>
<dbReference type="OrthoDB" id="9801454at2"/>
<dbReference type="InterPro" id="IPR036653">
    <property type="entry name" value="CinA-like_C"/>
</dbReference>
<dbReference type="Gene3D" id="3.90.950.20">
    <property type="entry name" value="CinA-like"/>
    <property type="match status" value="1"/>
</dbReference>
<dbReference type="EMBL" id="CP007032">
    <property type="protein sequence ID" value="AHF06146.1"/>
    <property type="molecule type" value="Genomic_DNA"/>
</dbReference>
<evidence type="ECO:0000259" key="1">
    <source>
        <dbReference type="Pfam" id="PF02464"/>
    </source>
</evidence>
<dbReference type="eggNOG" id="COG1546">
    <property type="taxonomic scope" value="Bacteria"/>
</dbReference>
<dbReference type="InterPro" id="IPR008136">
    <property type="entry name" value="CinA_C"/>
</dbReference>
<dbReference type="Pfam" id="PF02464">
    <property type="entry name" value="CinA"/>
    <property type="match status" value="1"/>
</dbReference>
<protein>
    <submittedName>
        <fullName evidence="2">Competence protein CinA</fullName>
    </submittedName>
</protein>
<evidence type="ECO:0000313" key="2">
    <source>
        <dbReference type="EMBL" id="AHF06146.1"/>
    </source>
</evidence>
<dbReference type="Proteomes" id="UP000010847">
    <property type="component" value="Chromosome"/>
</dbReference>
<dbReference type="RefSeq" id="WP_006719047.1">
    <property type="nucleotide sequence ID" value="NZ_CP007032.1"/>
</dbReference>
<dbReference type="HOGENOM" id="CLU_030805_1_2_9"/>
<keyword evidence="3" id="KW-1185">Reference proteome</keyword>
<sequence>MESAERLVELLKKLSLTITTVESCTGGSIISAITDAEGASDITPGGYVTYSNHQKRAIGVPEEIIEEYGVYSSECAEAMAKAGVKNTGADLSIGVTGTFSNVDPHNNDSVPGVVFFSVVFHAEQALAGKINVPIMERPQQKQYVAEIVLKRVLDVVESIYKALLNPLK</sequence>
<name>W0EAR2_9FIRM</name>
<reference evidence="2 3" key="1">
    <citation type="submission" date="2013-12" db="EMBL/GenBank/DDBJ databases">
        <authorList>
            <consortium name="DOE Joint Genome Institute"/>
            <person name="Smidt H."/>
            <person name="Huntemann M."/>
            <person name="Han J."/>
            <person name="Chen A."/>
            <person name="Kyrpides N."/>
            <person name="Mavromatis K."/>
            <person name="Markowitz V."/>
            <person name="Palaniappan K."/>
            <person name="Ivanova N."/>
            <person name="Schaumberg A."/>
            <person name="Pati A."/>
            <person name="Liolios K."/>
            <person name="Nordberg H.P."/>
            <person name="Cantor M.N."/>
            <person name="Hua S.X."/>
            <person name="Woyke T."/>
        </authorList>
    </citation>
    <scope>NUCLEOTIDE SEQUENCE [LARGE SCALE GENOMIC DNA]</scope>
    <source>
        <strain evidence="3">DSM 15288</strain>
    </source>
</reference>
<organism evidence="2 3">
    <name type="scientific">Desulfitobacterium metallireducens DSM 15288</name>
    <dbReference type="NCBI Taxonomy" id="871968"/>
    <lineage>
        <taxon>Bacteria</taxon>
        <taxon>Bacillati</taxon>
        <taxon>Bacillota</taxon>
        <taxon>Clostridia</taxon>
        <taxon>Eubacteriales</taxon>
        <taxon>Desulfitobacteriaceae</taxon>
        <taxon>Desulfitobacterium</taxon>
    </lineage>
</organism>
<proteinExistence type="predicted"/>